<feature type="domain" description="TLDc" evidence="6">
    <location>
        <begin position="322"/>
        <end position="507"/>
    </location>
</feature>
<protein>
    <recommendedName>
        <fullName evidence="4">Oxidation resistance protein 1</fullName>
    </recommendedName>
</protein>
<organism evidence="7 8">
    <name type="scientific">Nitzschia inconspicua</name>
    <dbReference type="NCBI Taxonomy" id="303405"/>
    <lineage>
        <taxon>Eukaryota</taxon>
        <taxon>Sar</taxon>
        <taxon>Stramenopiles</taxon>
        <taxon>Ochrophyta</taxon>
        <taxon>Bacillariophyta</taxon>
        <taxon>Bacillariophyceae</taxon>
        <taxon>Bacillariophycidae</taxon>
        <taxon>Bacillariales</taxon>
        <taxon>Bacillariaceae</taxon>
        <taxon>Nitzschia</taxon>
    </lineage>
</organism>
<feature type="region of interest" description="Disordered" evidence="5">
    <location>
        <begin position="1"/>
        <end position="20"/>
    </location>
</feature>
<reference evidence="7" key="2">
    <citation type="submission" date="2021-04" db="EMBL/GenBank/DDBJ databases">
        <authorList>
            <person name="Podell S."/>
        </authorList>
    </citation>
    <scope>NUCLEOTIDE SEQUENCE</scope>
    <source>
        <strain evidence="7">Hildebrandi</strain>
    </source>
</reference>
<dbReference type="PROSITE" id="PS51886">
    <property type="entry name" value="TLDC"/>
    <property type="match status" value="1"/>
</dbReference>
<accession>A0A9K3PRG5</accession>
<keyword evidence="8" id="KW-1185">Reference proteome</keyword>
<feature type="compositionally biased region" description="Polar residues" evidence="5">
    <location>
        <begin position="207"/>
        <end position="217"/>
    </location>
</feature>
<evidence type="ECO:0000256" key="1">
    <source>
        <dbReference type="ARBA" id="ARBA00004173"/>
    </source>
</evidence>
<reference evidence="7" key="1">
    <citation type="journal article" date="2021" name="Sci. Rep.">
        <title>Diploid genomic architecture of Nitzschia inconspicua, an elite biomass production diatom.</title>
        <authorList>
            <person name="Oliver A."/>
            <person name="Podell S."/>
            <person name="Pinowska A."/>
            <person name="Traller J.C."/>
            <person name="Smith S.R."/>
            <person name="McClure R."/>
            <person name="Beliaev A."/>
            <person name="Bohutskyi P."/>
            <person name="Hill E.A."/>
            <person name="Rabines A."/>
            <person name="Zheng H."/>
            <person name="Allen L.Z."/>
            <person name="Kuo A."/>
            <person name="Grigoriev I.V."/>
            <person name="Allen A.E."/>
            <person name="Hazlebeck D."/>
            <person name="Allen E.E."/>
        </authorList>
    </citation>
    <scope>NUCLEOTIDE SEQUENCE</scope>
    <source>
        <strain evidence="7">Hildebrandi</strain>
    </source>
</reference>
<keyword evidence="3" id="KW-0496">Mitochondrion</keyword>
<dbReference type="AlphaFoldDB" id="A0A9K3PRG5"/>
<comment type="similarity">
    <text evidence="2">Belongs to the OXR1 family.</text>
</comment>
<sequence length="600" mass="67190">MPPDDDNEDEEEEEEEEKVVLTGEEYREMSSPIVTEMEEDHNGKKQGLTDRKGSEILEDFDTSSINDEVERMLDFFPLHLEELLHVLEASGKYSERVDSEESSGLFSFLFESSVLSVASEPSADTVDFCEKRRYVEKEFLTETPLILAVALESVFLFGSGHDDSSTYRFLEAIATLLGRRGSRSVLTILFRIAVSASGTPPEENDENVTPSTHTGSPPTAKVEELIGLTYRLVLAWSYLLHGRPTLTRQHPRAWVKSLAERSTENCSGETVVSLSVWMDWVQSVAPQIDRSLTTFCHVAIFGAQHPFRVNNPPLTPPWVLNQDTKSALWTFPYQSVPSSLTVLSPALGGPWIQLYSSDSDGFSFRAMQEALLSYCGTTVLLIQTTAGDSFGYYSNCPWKESRRWYGDHEATESFLFGLKPALQYFAPASTSRKPYYMFLHNPAYAHSTDLNGLAIGGINDKTPRVHITTTFERCKAGSIDAVYASGPLLSDGEIFFDIDVVELYAVNCTADEFEAGLSKGLANAAIREGTRLKAAVVDRKQFLEDFQTGQFMNQAFVHRDQIRGRHSFVAHEDASNGYFIDSKSPSKRHILDDDDKERRN</sequence>
<dbReference type="GO" id="GO:0005739">
    <property type="term" value="C:mitochondrion"/>
    <property type="evidence" value="ECO:0007669"/>
    <property type="project" value="UniProtKB-SubCell"/>
</dbReference>
<dbReference type="InterPro" id="IPR006571">
    <property type="entry name" value="TLDc_dom"/>
</dbReference>
<dbReference type="PANTHER" id="PTHR23354">
    <property type="entry name" value="NUCLEOLAR PROTEIN 7/ESTROGEN RECEPTOR COACTIVATOR-RELATED"/>
    <property type="match status" value="1"/>
</dbReference>
<evidence type="ECO:0000256" key="2">
    <source>
        <dbReference type="ARBA" id="ARBA00009540"/>
    </source>
</evidence>
<feature type="region of interest" description="Disordered" evidence="5">
    <location>
        <begin position="197"/>
        <end position="219"/>
    </location>
</feature>
<dbReference type="Proteomes" id="UP000693970">
    <property type="component" value="Unassembled WGS sequence"/>
</dbReference>
<evidence type="ECO:0000313" key="7">
    <source>
        <dbReference type="EMBL" id="KAG7357205.1"/>
    </source>
</evidence>
<dbReference type="EMBL" id="JAGRRH010000015">
    <property type="protein sequence ID" value="KAG7357205.1"/>
    <property type="molecule type" value="Genomic_DNA"/>
</dbReference>
<proteinExistence type="inferred from homology"/>
<dbReference type="PANTHER" id="PTHR23354:SF62">
    <property type="entry name" value="MUSTARD, ISOFORM V"/>
    <property type="match status" value="1"/>
</dbReference>
<evidence type="ECO:0000256" key="3">
    <source>
        <dbReference type="ARBA" id="ARBA00023128"/>
    </source>
</evidence>
<dbReference type="OrthoDB" id="49001at2759"/>
<name>A0A9K3PRG5_9STRA</name>
<evidence type="ECO:0000256" key="5">
    <source>
        <dbReference type="SAM" id="MobiDB-lite"/>
    </source>
</evidence>
<evidence type="ECO:0000259" key="6">
    <source>
        <dbReference type="PROSITE" id="PS51886"/>
    </source>
</evidence>
<evidence type="ECO:0000256" key="4">
    <source>
        <dbReference type="ARBA" id="ARBA00040604"/>
    </source>
</evidence>
<feature type="compositionally biased region" description="Acidic residues" evidence="5">
    <location>
        <begin position="1"/>
        <end position="17"/>
    </location>
</feature>
<dbReference type="SMART" id="SM00584">
    <property type="entry name" value="TLDc"/>
    <property type="match status" value="1"/>
</dbReference>
<comment type="caution">
    <text evidence="7">The sequence shown here is derived from an EMBL/GenBank/DDBJ whole genome shotgun (WGS) entry which is preliminary data.</text>
</comment>
<dbReference type="Pfam" id="PF07534">
    <property type="entry name" value="TLD"/>
    <property type="match status" value="1"/>
</dbReference>
<comment type="subcellular location">
    <subcellularLocation>
        <location evidence="1">Mitochondrion</location>
    </subcellularLocation>
</comment>
<gene>
    <name evidence="7" type="ORF">IV203_001893</name>
</gene>
<evidence type="ECO:0000313" key="8">
    <source>
        <dbReference type="Proteomes" id="UP000693970"/>
    </source>
</evidence>